<name>G0LLH5_HALWC</name>
<feature type="domain" description="Thiamine phosphate synthase/TenI" evidence="13">
    <location>
        <begin position="8"/>
        <end position="190"/>
    </location>
</feature>
<keyword evidence="3 9" id="KW-0479">Metal-binding</keyword>
<dbReference type="InterPro" id="IPR036206">
    <property type="entry name" value="ThiamineP_synth_sf"/>
</dbReference>
<keyword evidence="4 9" id="KW-0460">Magnesium</keyword>
<dbReference type="InterPro" id="IPR022998">
    <property type="entry name" value="ThiamineP_synth_TenI"/>
</dbReference>
<feature type="binding site" evidence="9">
    <location>
        <position position="70"/>
    </location>
    <ligand>
        <name>Mg(2+)</name>
        <dbReference type="ChEBI" id="CHEBI:18420"/>
    </ligand>
</feature>
<evidence type="ECO:0000313" key="14">
    <source>
        <dbReference type="EMBL" id="CCC40781.1"/>
    </source>
</evidence>
<dbReference type="InterPro" id="IPR034291">
    <property type="entry name" value="TMP_synthase"/>
</dbReference>
<evidence type="ECO:0000256" key="5">
    <source>
        <dbReference type="ARBA" id="ARBA00022977"/>
    </source>
</evidence>
<feature type="region of interest" description="Disordered" evidence="12">
    <location>
        <begin position="200"/>
        <end position="223"/>
    </location>
</feature>
<dbReference type="RefSeq" id="WP_014556315.1">
    <property type="nucleotide sequence ID" value="NC_017459.1"/>
</dbReference>
<evidence type="ECO:0000256" key="12">
    <source>
        <dbReference type="SAM" id="MobiDB-lite"/>
    </source>
</evidence>
<proteinExistence type="inferred from homology"/>
<comment type="similarity">
    <text evidence="9 10">Belongs to the thiamine-phosphate synthase family.</text>
</comment>
<evidence type="ECO:0000256" key="9">
    <source>
        <dbReference type="HAMAP-Rule" id="MF_00097"/>
    </source>
</evidence>
<comment type="catalytic activity">
    <reaction evidence="6 9 10">
        <text>4-methyl-5-(2-phosphooxyethyl)-thiazole + 4-amino-2-methyl-5-(diphosphooxymethyl)pyrimidine + H(+) = thiamine phosphate + diphosphate</text>
        <dbReference type="Rhea" id="RHEA:22328"/>
        <dbReference type="ChEBI" id="CHEBI:15378"/>
        <dbReference type="ChEBI" id="CHEBI:33019"/>
        <dbReference type="ChEBI" id="CHEBI:37575"/>
        <dbReference type="ChEBI" id="CHEBI:57841"/>
        <dbReference type="ChEBI" id="CHEBI:58296"/>
        <dbReference type="EC" id="2.5.1.3"/>
    </reaction>
</comment>
<dbReference type="PANTHER" id="PTHR20857">
    <property type="entry name" value="THIAMINE-PHOSPHATE PYROPHOSPHORYLASE"/>
    <property type="match status" value="1"/>
</dbReference>
<keyword evidence="5 9" id="KW-0784">Thiamine biosynthesis</keyword>
<dbReference type="NCBIfam" id="TIGR00693">
    <property type="entry name" value="thiE"/>
    <property type="match status" value="1"/>
</dbReference>
<dbReference type="Gene3D" id="3.20.20.70">
    <property type="entry name" value="Aldolase class I"/>
    <property type="match status" value="1"/>
</dbReference>
<keyword evidence="2 9" id="KW-0808">Transferase</keyword>
<comment type="pathway">
    <text evidence="1 9 11">Cofactor biosynthesis; thiamine diphosphate biosynthesis; thiamine phosphate from 4-amino-2-methyl-5-diphosphomethylpyrimidine and 4-methyl-5-(2-phosphoethyl)-thiazole: step 1/1.</text>
</comment>
<organism evidence="14 15">
    <name type="scientific">Haloquadratum walsbyi (strain DSM 16854 / JCM 12705 / C23)</name>
    <dbReference type="NCBI Taxonomy" id="768065"/>
    <lineage>
        <taxon>Archaea</taxon>
        <taxon>Methanobacteriati</taxon>
        <taxon>Methanobacteriota</taxon>
        <taxon>Stenosarchaea group</taxon>
        <taxon>Halobacteria</taxon>
        <taxon>Halobacteriales</taxon>
        <taxon>Haloferacaceae</taxon>
        <taxon>Haloquadratum</taxon>
    </lineage>
</organism>
<dbReference type="EMBL" id="FR746099">
    <property type="protein sequence ID" value="CCC40781.1"/>
    <property type="molecule type" value="Genomic_DNA"/>
</dbReference>
<dbReference type="FunFam" id="3.20.20.70:FF:000096">
    <property type="entry name" value="Thiamine-phosphate synthase"/>
    <property type="match status" value="1"/>
</dbReference>
<feature type="binding site" evidence="9">
    <location>
        <begin position="187"/>
        <end position="188"/>
    </location>
    <ligand>
        <name>2-[(2R,5Z)-2-carboxy-4-methylthiazol-5(2H)-ylidene]ethyl phosphate</name>
        <dbReference type="ChEBI" id="CHEBI:62899"/>
    </ligand>
</feature>
<dbReference type="CDD" id="cd00564">
    <property type="entry name" value="TMP_TenI"/>
    <property type="match status" value="1"/>
</dbReference>
<evidence type="ECO:0000256" key="7">
    <source>
        <dbReference type="ARBA" id="ARBA00047851"/>
    </source>
</evidence>
<feature type="binding site" evidence="9">
    <location>
        <begin position="37"/>
        <end position="41"/>
    </location>
    <ligand>
        <name>4-amino-2-methyl-5-(diphosphooxymethyl)pyrimidine</name>
        <dbReference type="ChEBI" id="CHEBI:57841"/>
    </ligand>
</feature>
<evidence type="ECO:0000256" key="2">
    <source>
        <dbReference type="ARBA" id="ARBA00022679"/>
    </source>
</evidence>
<dbReference type="GeneID" id="12447758"/>
<dbReference type="PANTHER" id="PTHR20857:SF15">
    <property type="entry name" value="THIAMINE-PHOSPHATE SYNTHASE"/>
    <property type="match status" value="1"/>
</dbReference>
<dbReference type="UniPathway" id="UPA00060">
    <property type="reaction ID" value="UER00141"/>
</dbReference>
<sequence length="223" mass="22979">MNTSMQTYLVTQEDRSAGRSTTEIVEAAIDGGIDIVQLREKETTARRRYEIGQTVRTQTAQAGVTFLVNDRVDLAAAVNADGVHLGDDDLPVTAAREVLGQDAIIGRSVSTPAAAQRAEDIGADYLGVGAVYPTGTKDVTAESAEIGPKTVTAITDAVSIPVIGIGGITPSNTTEVIRAGADGVAVVSAITTADDPAAATRKLQESVDTASVESQLPSEEPSA</sequence>
<comment type="catalytic activity">
    <reaction evidence="7 9 10">
        <text>2-(2-carboxy-4-methylthiazol-5-yl)ethyl phosphate + 4-amino-2-methyl-5-(diphosphooxymethyl)pyrimidine + 2 H(+) = thiamine phosphate + CO2 + diphosphate</text>
        <dbReference type="Rhea" id="RHEA:47848"/>
        <dbReference type="ChEBI" id="CHEBI:15378"/>
        <dbReference type="ChEBI" id="CHEBI:16526"/>
        <dbReference type="ChEBI" id="CHEBI:33019"/>
        <dbReference type="ChEBI" id="CHEBI:37575"/>
        <dbReference type="ChEBI" id="CHEBI:57841"/>
        <dbReference type="ChEBI" id="CHEBI:62890"/>
        <dbReference type="EC" id="2.5.1.3"/>
    </reaction>
</comment>
<evidence type="ECO:0000259" key="13">
    <source>
        <dbReference type="Pfam" id="PF02581"/>
    </source>
</evidence>
<accession>G0LLH5</accession>
<dbReference type="HAMAP" id="MF_00097">
    <property type="entry name" value="TMP_synthase"/>
    <property type="match status" value="1"/>
</dbReference>
<gene>
    <name evidence="9 14" type="primary">thiE</name>
    <name evidence="14" type="ordered locus">Hqrw_2983</name>
</gene>
<evidence type="ECO:0000256" key="11">
    <source>
        <dbReference type="RuleBase" id="RU004253"/>
    </source>
</evidence>
<protein>
    <recommendedName>
        <fullName evidence="9">Thiamine-phosphate synthase</fullName>
        <shortName evidence="9">TP synthase</shortName>
        <shortName evidence="9">TPS</shortName>
        <ecNumber evidence="9">2.5.1.3</ecNumber>
    </recommendedName>
    <alternativeName>
        <fullName evidence="9">Thiamine-phosphate pyrophosphorylase</fullName>
        <shortName evidence="9">TMP pyrophosphorylase</shortName>
        <shortName evidence="9">TMP-PPase</shortName>
    </alternativeName>
</protein>
<evidence type="ECO:0000256" key="6">
    <source>
        <dbReference type="ARBA" id="ARBA00047334"/>
    </source>
</evidence>
<dbReference type="AlphaFoldDB" id="G0LLH5"/>
<comment type="function">
    <text evidence="9">Condenses 4-methyl-5-(beta-hydroxyethyl)thiazole monophosphate (THZ-P) and 2-methyl-4-amino-5-hydroxymethyl pyrimidine pyrophosphate (HMP-PP) to form thiamine monophosphate (TMP).</text>
</comment>
<feature type="binding site" evidence="9">
    <location>
        <position position="89"/>
    </location>
    <ligand>
        <name>Mg(2+)</name>
        <dbReference type="ChEBI" id="CHEBI:18420"/>
    </ligand>
</feature>
<evidence type="ECO:0000256" key="3">
    <source>
        <dbReference type="ARBA" id="ARBA00022723"/>
    </source>
</evidence>
<reference evidence="14 15" key="1">
    <citation type="journal article" date="2011" name="PLoS ONE">
        <title>Haloquadratum walsbyi: limited diversity in a global pond.</title>
        <authorList>
            <person name="Dyall-Smith M."/>
            <person name="Pfeiffer F."/>
            <person name="Klee K."/>
            <person name="Palm P."/>
            <person name="Gross K."/>
            <person name="Schuster S.C."/>
            <person name="Rampp M."/>
            <person name="Oesterhelt D."/>
        </authorList>
    </citation>
    <scope>NUCLEOTIDE SEQUENCE [LARGE SCALE GENOMIC DNA]</scope>
    <source>
        <strain evidence="15">DSM 16854 / JCM 12705 / C23</strain>
    </source>
</reference>
<feature type="binding site" evidence="9">
    <location>
        <position position="167"/>
    </location>
    <ligand>
        <name>2-[(2R,5Z)-2-carboxy-4-methylthiazol-5(2H)-ylidene]ethyl phosphate</name>
        <dbReference type="ChEBI" id="CHEBI:62899"/>
    </ligand>
</feature>
<dbReference type="Proteomes" id="UP000007954">
    <property type="component" value="Chromosome"/>
</dbReference>
<dbReference type="EC" id="2.5.1.3" evidence="9"/>
<evidence type="ECO:0000313" key="15">
    <source>
        <dbReference type="Proteomes" id="UP000007954"/>
    </source>
</evidence>
<evidence type="ECO:0000256" key="1">
    <source>
        <dbReference type="ARBA" id="ARBA00005165"/>
    </source>
</evidence>
<dbReference type="GO" id="GO:0009228">
    <property type="term" value="P:thiamine biosynthetic process"/>
    <property type="evidence" value="ECO:0007669"/>
    <property type="project" value="UniProtKB-KW"/>
</dbReference>
<dbReference type="HOGENOM" id="CLU_018272_3_2_2"/>
<comment type="cofactor">
    <cofactor evidence="9">
        <name>Mg(2+)</name>
        <dbReference type="ChEBI" id="CHEBI:18420"/>
    </cofactor>
    <text evidence="9">Binds 1 Mg(2+) ion per subunit.</text>
</comment>
<evidence type="ECO:0000256" key="10">
    <source>
        <dbReference type="RuleBase" id="RU003826"/>
    </source>
</evidence>
<evidence type="ECO:0000256" key="8">
    <source>
        <dbReference type="ARBA" id="ARBA00047883"/>
    </source>
</evidence>
<feature type="binding site" evidence="9">
    <location>
        <begin position="134"/>
        <end position="136"/>
    </location>
    <ligand>
        <name>2-[(2R,5Z)-2-carboxy-4-methylthiazol-5(2H)-ylidene]ethyl phosphate</name>
        <dbReference type="ChEBI" id="CHEBI:62899"/>
    </ligand>
</feature>
<dbReference type="KEGG" id="hwc:Hqrw_2983"/>
<dbReference type="GO" id="GO:0000287">
    <property type="term" value="F:magnesium ion binding"/>
    <property type="evidence" value="ECO:0007669"/>
    <property type="project" value="UniProtKB-UniRule"/>
</dbReference>
<feature type="binding site" evidence="9">
    <location>
        <position position="137"/>
    </location>
    <ligand>
        <name>4-amino-2-methyl-5-(diphosphooxymethyl)pyrimidine</name>
        <dbReference type="ChEBI" id="CHEBI:57841"/>
    </ligand>
</feature>
<feature type="binding site" evidence="9">
    <location>
        <position position="69"/>
    </location>
    <ligand>
        <name>4-amino-2-methyl-5-(diphosphooxymethyl)pyrimidine</name>
        <dbReference type="ChEBI" id="CHEBI:57841"/>
    </ligand>
</feature>
<dbReference type="GO" id="GO:0009229">
    <property type="term" value="P:thiamine diphosphate biosynthetic process"/>
    <property type="evidence" value="ECO:0007669"/>
    <property type="project" value="UniProtKB-UniRule"/>
</dbReference>
<dbReference type="GO" id="GO:0005737">
    <property type="term" value="C:cytoplasm"/>
    <property type="evidence" value="ECO:0007669"/>
    <property type="project" value="TreeGrafter"/>
</dbReference>
<evidence type="ECO:0000256" key="4">
    <source>
        <dbReference type="ARBA" id="ARBA00022842"/>
    </source>
</evidence>
<dbReference type="Pfam" id="PF02581">
    <property type="entry name" value="TMP-TENI"/>
    <property type="match status" value="1"/>
</dbReference>
<feature type="binding site" evidence="9">
    <location>
        <position position="108"/>
    </location>
    <ligand>
        <name>4-amino-2-methyl-5-(diphosphooxymethyl)pyrimidine</name>
        <dbReference type="ChEBI" id="CHEBI:57841"/>
    </ligand>
</feature>
<dbReference type="GO" id="GO:0004789">
    <property type="term" value="F:thiamine-phosphate diphosphorylase activity"/>
    <property type="evidence" value="ECO:0007669"/>
    <property type="project" value="UniProtKB-UniRule"/>
</dbReference>
<comment type="catalytic activity">
    <reaction evidence="8 9 10">
        <text>2-[(2R,5Z)-2-carboxy-4-methylthiazol-5(2H)-ylidene]ethyl phosphate + 4-amino-2-methyl-5-(diphosphooxymethyl)pyrimidine + 2 H(+) = thiamine phosphate + CO2 + diphosphate</text>
        <dbReference type="Rhea" id="RHEA:47844"/>
        <dbReference type="ChEBI" id="CHEBI:15378"/>
        <dbReference type="ChEBI" id="CHEBI:16526"/>
        <dbReference type="ChEBI" id="CHEBI:33019"/>
        <dbReference type="ChEBI" id="CHEBI:37575"/>
        <dbReference type="ChEBI" id="CHEBI:57841"/>
        <dbReference type="ChEBI" id="CHEBI:62899"/>
        <dbReference type="EC" id="2.5.1.3"/>
    </reaction>
</comment>
<feature type="compositionally biased region" description="Polar residues" evidence="12">
    <location>
        <begin position="206"/>
        <end position="217"/>
    </location>
</feature>
<dbReference type="InterPro" id="IPR013785">
    <property type="entry name" value="Aldolase_TIM"/>
</dbReference>
<dbReference type="OrthoDB" id="85572at2157"/>
<dbReference type="SUPFAM" id="SSF51391">
    <property type="entry name" value="Thiamin phosphate synthase"/>
    <property type="match status" value="1"/>
</dbReference>